<dbReference type="Pfam" id="PF20174">
    <property type="entry name" value="DUF6540"/>
    <property type="match status" value="1"/>
</dbReference>
<dbReference type="RefSeq" id="XP_027618792.1">
    <property type="nucleotide sequence ID" value="XM_027762991.1"/>
</dbReference>
<dbReference type="EMBL" id="BFAD01000012">
    <property type="protein sequence ID" value="GBE87879.1"/>
    <property type="molecule type" value="Genomic_DNA"/>
</dbReference>
<proteinExistence type="predicted"/>
<accession>A0A401H0G8</accession>
<dbReference type="AlphaFoldDB" id="A0A401H0G8"/>
<dbReference type="GeneID" id="38784796"/>
<sequence length="243" mass="26365">MLEGGSTGGLLLNPIDGIARLPPARNPAPPWSRRAREVAAATHGGSNVSPPVVAPVVVDPNAPRDVYLGSDCFENARAHWFLFVPSQIHPSIGKVIQVTGNPWVGFGFQVKLNYCSQSQALAGVHSETPGQPQYRITQMVRLGSTAPSNVLDDYVPNPLSGPQLRDFPVDKLEGAAYDLGLPYRDPNAILPDPSDLVWRSKAPHPQIERCQGWVKRVVERWVELGLLNGEAIEALENGRSFGV</sequence>
<name>A0A401H0G8_9APHY</name>
<reference evidence="1 2" key="1">
    <citation type="journal article" date="2018" name="Sci. Rep.">
        <title>Genome sequence of the cauliflower mushroom Sparassis crispa (Hanabiratake) and its association with beneficial usage.</title>
        <authorList>
            <person name="Kiyama R."/>
            <person name="Furutani Y."/>
            <person name="Kawaguchi K."/>
            <person name="Nakanishi T."/>
        </authorList>
    </citation>
    <scope>NUCLEOTIDE SEQUENCE [LARGE SCALE GENOMIC DNA]</scope>
</reference>
<dbReference type="InParanoid" id="A0A401H0G8"/>
<evidence type="ECO:0000313" key="1">
    <source>
        <dbReference type="EMBL" id="GBE87879.1"/>
    </source>
</evidence>
<comment type="caution">
    <text evidence="1">The sequence shown here is derived from an EMBL/GenBank/DDBJ whole genome shotgun (WGS) entry which is preliminary data.</text>
</comment>
<dbReference type="Proteomes" id="UP000287166">
    <property type="component" value="Unassembled WGS sequence"/>
</dbReference>
<protein>
    <submittedName>
        <fullName evidence="1">Uncharacterized protein</fullName>
    </submittedName>
</protein>
<keyword evidence="2" id="KW-1185">Reference proteome</keyword>
<dbReference type="InterPro" id="IPR046670">
    <property type="entry name" value="DUF6540"/>
</dbReference>
<dbReference type="OrthoDB" id="2972306at2759"/>
<gene>
    <name evidence="1" type="ORF">SCP_1201040</name>
</gene>
<organism evidence="1 2">
    <name type="scientific">Sparassis crispa</name>
    <dbReference type="NCBI Taxonomy" id="139825"/>
    <lineage>
        <taxon>Eukaryota</taxon>
        <taxon>Fungi</taxon>
        <taxon>Dikarya</taxon>
        <taxon>Basidiomycota</taxon>
        <taxon>Agaricomycotina</taxon>
        <taxon>Agaricomycetes</taxon>
        <taxon>Polyporales</taxon>
        <taxon>Sparassidaceae</taxon>
        <taxon>Sparassis</taxon>
    </lineage>
</organism>
<evidence type="ECO:0000313" key="2">
    <source>
        <dbReference type="Proteomes" id="UP000287166"/>
    </source>
</evidence>